<comment type="caution">
    <text evidence="7">The sequence shown here is derived from an EMBL/GenBank/DDBJ whole genome shotgun (WGS) entry which is preliminary data.</text>
</comment>
<feature type="compositionally biased region" description="Low complexity" evidence="6">
    <location>
        <begin position="1"/>
        <end position="20"/>
    </location>
</feature>
<feature type="region of interest" description="Disordered" evidence="6">
    <location>
        <begin position="133"/>
        <end position="176"/>
    </location>
</feature>
<protein>
    <submittedName>
        <fullName evidence="7">TrbI/VirB10 family protein</fullName>
    </submittedName>
</protein>
<dbReference type="Pfam" id="PF03743">
    <property type="entry name" value="TrbI"/>
    <property type="match status" value="1"/>
</dbReference>
<reference evidence="7 8" key="1">
    <citation type="submission" date="2019-06" db="EMBL/GenBank/DDBJ databases">
        <authorList>
            <person name="Livingstone P."/>
            <person name="Whitworth D."/>
        </authorList>
    </citation>
    <scope>NUCLEOTIDE SEQUENCE [LARGE SCALE GENOMIC DNA]</scope>
    <source>
        <strain evidence="7 8">AM401</strain>
    </source>
</reference>
<keyword evidence="8" id="KW-1185">Reference proteome</keyword>
<dbReference type="GO" id="GO:0016020">
    <property type="term" value="C:membrane"/>
    <property type="evidence" value="ECO:0007669"/>
    <property type="project" value="UniProtKB-SubCell"/>
</dbReference>
<dbReference type="OrthoDB" id="9807354at2"/>
<evidence type="ECO:0000313" key="8">
    <source>
        <dbReference type="Proteomes" id="UP000315369"/>
    </source>
</evidence>
<comment type="subcellular location">
    <subcellularLocation>
        <location evidence="1">Membrane</location>
        <topology evidence="1">Single-pass membrane protein</topology>
    </subcellularLocation>
</comment>
<name>A0A540WWP7_9BACT</name>
<evidence type="ECO:0000256" key="6">
    <source>
        <dbReference type="SAM" id="MobiDB-lite"/>
    </source>
</evidence>
<evidence type="ECO:0000256" key="1">
    <source>
        <dbReference type="ARBA" id="ARBA00004167"/>
    </source>
</evidence>
<keyword evidence="5" id="KW-0472">Membrane</keyword>
<gene>
    <name evidence="7" type="ORF">FJV41_23850</name>
</gene>
<feature type="region of interest" description="Disordered" evidence="6">
    <location>
        <begin position="1"/>
        <end position="46"/>
    </location>
</feature>
<dbReference type="Proteomes" id="UP000315369">
    <property type="component" value="Unassembled WGS sequence"/>
</dbReference>
<accession>A0A540WWP7</accession>
<evidence type="ECO:0000256" key="2">
    <source>
        <dbReference type="ARBA" id="ARBA00010265"/>
    </source>
</evidence>
<dbReference type="AlphaFoldDB" id="A0A540WWP7"/>
<keyword evidence="3" id="KW-0812">Transmembrane</keyword>
<evidence type="ECO:0000256" key="3">
    <source>
        <dbReference type="ARBA" id="ARBA00022692"/>
    </source>
</evidence>
<feature type="compositionally biased region" description="Gly residues" evidence="6">
    <location>
        <begin position="153"/>
        <end position="171"/>
    </location>
</feature>
<dbReference type="InterPro" id="IPR005498">
    <property type="entry name" value="T4SS_VirB10/TraB/TrbI"/>
</dbReference>
<evidence type="ECO:0000256" key="5">
    <source>
        <dbReference type="ARBA" id="ARBA00023136"/>
    </source>
</evidence>
<dbReference type="InterPro" id="IPR042217">
    <property type="entry name" value="T4SS_VirB10/TrbI"/>
</dbReference>
<organism evidence="7 8">
    <name type="scientific">Myxococcus llanfairpwllgwyngyllgogerychwyrndrobwllllantysiliogogogochensis</name>
    <dbReference type="NCBI Taxonomy" id="2590453"/>
    <lineage>
        <taxon>Bacteria</taxon>
        <taxon>Pseudomonadati</taxon>
        <taxon>Myxococcota</taxon>
        <taxon>Myxococcia</taxon>
        <taxon>Myxococcales</taxon>
        <taxon>Cystobacterineae</taxon>
        <taxon>Myxococcaceae</taxon>
        <taxon>Myxococcus</taxon>
    </lineage>
</organism>
<keyword evidence="4" id="KW-1133">Transmembrane helix</keyword>
<dbReference type="CDD" id="cd16429">
    <property type="entry name" value="VirB10"/>
    <property type="match status" value="1"/>
</dbReference>
<comment type="similarity">
    <text evidence="2">Belongs to the TrbI/VirB10 family.</text>
</comment>
<evidence type="ECO:0000256" key="4">
    <source>
        <dbReference type="ARBA" id="ARBA00022989"/>
    </source>
</evidence>
<sequence length="390" mass="39637">MAAISAVLEEPARAEAAAGEVKPSLVTASGGQTPGKPLPETPTAAPALPDVIRAAPDVPALPPAPPDIDLEQPGRPLPLAVAVKEPLVLPPGQSGGPLRGVVSAQAGTPEQQRQAELQLEQDLQARSSDLFFAGGGGGEESTGGSSLPMLGGASHGGAAQGGGSAAQGAGAGEDPNLQGRKIAFVESRSSNVGKAMTRAPPGPVVQAGTLIPVTLITGINSDLPGLIKGQVTSHVYDSVHGTAVMIPQGTTVLAKYDSMVAYGQERVLLCWDRLIRPDGSSVDLECMPGVDTQGYSGVADDVNNHWGRMATGVVLSTMLSAVTQAATGVGGINPSLPQQWAAGGAQAINSAGQRLTQKNMDVQPTITVRPGFKVNVLVSKDLYLSPYPTE</sequence>
<evidence type="ECO:0000313" key="7">
    <source>
        <dbReference type="EMBL" id="TQF13427.1"/>
    </source>
</evidence>
<dbReference type="EMBL" id="VIFM01000100">
    <property type="protein sequence ID" value="TQF13427.1"/>
    <property type="molecule type" value="Genomic_DNA"/>
</dbReference>
<dbReference type="Gene3D" id="2.40.128.260">
    <property type="entry name" value="Type IV secretion system, VirB10/TraB/TrbI"/>
    <property type="match status" value="1"/>
</dbReference>
<proteinExistence type="inferred from homology"/>